<evidence type="ECO:0000259" key="5">
    <source>
        <dbReference type="Pfam" id="PF07992"/>
    </source>
</evidence>
<evidence type="ECO:0000256" key="4">
    <source>
        <dbReference type="ARBA" id="ARBA00023002"/>
    </source>
</evidence>
<keyword evidence="8" id="KW-1185">Reference proteome</keyword>
<evidence type="ECO:0000256" key="2">
    <source>
        <dbReference type="ARBA" id="ARBA00022630"/>
    </source>
</evidence>
<comment type="cofactor">
    <cofactor evidence="1">
        <name>FAD</name>
        <dbReference type="ChEBI" id="CHEBI:57692"/>
    </cofactor>
</comment>
<dbReference type="Pfam" id="PF14759">
    <property type="entry name" value="Reductase_C"/>
    <property type="match status" value="1"/>
</dbReference>
<organism evidence="7 8">
    <name type="scientific">Chelativorans intermedius</name>
    <dbReference type="NCBI Taxonomy" id="515947"/>
    <lineage>
        <taxon>Bacteria</taxon>
        <taxon>Pseudomonadati</taxon>
        <taxon>Pseudomonadota</taxon>
        <taxon>Alphaproteobacteria</taxon>
        <taxon>Hyphomicrobiales</taxon>
        <taxon>Phyllobacteriaceae</taxon>
        <taxon>Chelativorans</taxon>
    </lineage>
</organism>
<dbReference type="RefSeq" id="WP_261520641.1">
    <property type="nucleotide sequence ID" value="NZ_JAODNW010000013.1"/>
</dbReference>
<evidence type="ECO:0000313" key="7">
    <source>
        <dbReference type="EMBL" id="MFC0207949.1"/>
    </source>
</evidence>
<dbReference type="Gene3D" id="3.30.390.30">
    <property type="match status" value="1"/>
</dbReference>
<dbReference type="PRINTS" id="PR00411">
    <property type="entry name" value="PNDRDTASEI"/>
</dbReference>
<reference evidence="7 8" key="1">
    <citation type="submission" date="2024-09" db="EMBL/GenBank/DDBJ databases">
        <authorList>
            <person name="Sun Q."/>
            <person name="Mori K."/>
        </authorList>
    </citation>
    <scope>NUCLEOTIDE SEQUENCE [LARGE SCALE GENOMIC DNA]</scope>
    <source>
        <strain evidence="7 8">CCM 8543</strain>
    </source>
</reference>
<proteinExistence type="predicted"/>
<dbReference type="SUPFAM" id="SSF55424">
    <property type="entry name" value="FAD/NAD-linked reductases, dimerisation (C-terminal) domain"/>
    <property type="match status" value="1"/>
</dbReference>
<dbReference type="InterPro" id="IPR028202">
    <property type="entry name" value="Reductase_C"/>
</dbReference>
<dbReference type="InterPro" id="IPR050446">
    <property type="entry name" value="FAD-oxidoreductase/Apoptosis"/>
</dbReference>
<evidence type="ECO:0000259" key="6">
    <source>
        <dbReference type="Pfam" id="PF14759"/>
    </source>
</evidence>
<dbReference type="InterPro" id="IPR023753">
    <property type="entry name" value="FAD/NAD-binding_dom"/>
</dbReference>
<keyword evidence="2" id="KW-0285">Flavoprotein</keyword>
<accession>A0ABV6D5N8</accession>
<dbReference type="Gene3D" id="3.50.50.60">
    <property type="entry name" value="FAD/NAD(P)-binding domain"/>
    <property type="match status" value="2"/>
</dbReference>
<protein>
    <submittedName>
        <fullName evidence="7">NAD(P)/FAD-dependent oxidoreductase</fullName>
    </submittedName>
</protein>
<keyword evidence="4" id="KW-0560">Oxidoreductase</keyword>
<keyword evidence="3" id="KW-0274">FAD</keyword>
<name>A0ABV6D5N8_9HYPH</name>
<dbReference type="SUPFAM" id="SSF51905">
    <property type="entry name" value="FAD/NAD(P)-binding domain"/>
    <property type="match status" value="2"/>
</dbReference>
<dbReference type="Pfam" id="PF07992">
    <property type="entry name" value="Pyr_redox_2"/>
    <property type="match status" value="1"/>
</dbReference>
<dbReference type="InterPro" id="IPR016156">
    <property type="entry name" value="FAD/NAD-linked_Rdtase_dimer_sf"/>
</dbReference>
<dbReference type="EMBL" id="JBHLXD010000007">
    <property type="protein sequence ID" value="MFC0207949.1"/>
    <property type="molecule type" value="Genomic_DNA"/>
</dbReference>
<evidence type="ECO:0000313" key="8">
    <source>
        <dbReference type="Proteomes" id="UP001589755"/>
    </source>
</evidence>
<dbReference type="PRINTS" id="PR00368">
    <property type="entry name" value="FADPNR"/>
</dbReference>
<evidence type="ECO:0000256" key="3">
    <source>
        <dbReference type="ARBA" id="ARBA00022827"/>
    </source>
</evidence>
<dbReference type="Proteomes" id="UP001589755">
    <property type="component" value="Unassembled WGS sequence"/>
</dbReference>
<evidence type="ECO:0000256" key="1">
    <source>
        <dbReference type="ARBA" id="ARBA00001974"/>
    </source>
</evidence>
<gene>
    <name evidence="7" type="ORF">ACFFJ2_05985</name>
</gene>
<comment type="caution">
    <text evidence="7">The sequence shown here is derived from an EMBL/GenBank/DDBJ whole genome shotgun (WGS) entry which is preliminary data.</text>
</comment>
<dbReference type="PANTHER" id="PTHR43557">
    <property type="entry name" value="APOPTOSIS-INDUCING FACTOR 1"/>
    <property type="match status" value="1"/>
</dbReference>
<dbReference type="PANTHER" id="PTHR43557:SF2">
    <property type="entry name" value="RIESKE DOMAIN-CONTAINING PROTEIN-RELATED"/>
    <property type="match status" value="1"/>
</dbReference>
<feature type="domain" description="Reductase C-terminal" evidence="6">
    <location>
        <begin position="319"/>
        <end position="401"/>
    </location>
</feature>
<feature type="domain" description="FAD/NAD(P)-binding" evidence="5">
    <location>
        <begin position="3"/>
        <end position="300"/>
    </location>
</feature>
<dbReference type="InterPro" id="IPR036188">
    <property type="entry name" value="FAD/NAD-bd_sf"/>
</dbReference>
<sequence length="414" mass="44684">MTRTVIVGGSHAAIAAAAALRRHAPEMEIAIVSDEATLPYQRPPLSKEYMSGTMALERLWLRPREWYEERRIRLHLGAAATAIDRAGKRLALGNGDVLGYDALLLATGARARRLPAAMGGELPNVRVMRTLADAQWLMREMTAGRRLVVIGGGYVGLEAAAEAAKKGLDVTVVEAAERILKRVACAETADALRTLHAAHGVRILENTRPQRFVERQGHACAVRLDDGRELPLDLAVVGIGIEPDVALAEAAGLEVADGIVVDAHCRTSDPAIFAAGDCALFPFQGAPTRLESVQNAQDQAAAAAANIAGTPTAYTPHPWFWSDQYDVKLQIAGYHRGYDSVVTRAGKREGSVSFFYFRQGRLIAVDSLNDGATYAMARKLLEAQATVTRAELDDPAFDLRERAKALSHPRPAAE</sequence>